<dbReference type="GO" id="GO:0009123">
    <property type="term" value="P:nucleoside monophosphate metabolic process"/>
    <property type="evidence" value="ECO:0007669"/>
    <property type="project" value="UniProtKB-ARBA"/>
</dbReference>
<evidence type="ECO:0000256" key="6">
    <source>
        <dbReference type="ARBA" id="ARBA00022975"/>
    </source>
</evidence>
<evidence type="ECO:0000256" key="8">
    <source>
        <dbReference type="ARBA" id="ARBA00048116"/>
    </source>
</evidence>
<dbReference type="GO" id="GO:0005524">
    <property type="term" value="F:ATP binding"/>
    <property type="evidence" value="ECO:0007669"/>
    <property type="project" value="UniProtKB-KW"/>
</dbReference>
<keyword evidence="7 9" id="KW-0539">Nucleus</keyword>
<accession>A0AAX4K0P3</accession>
<keyword evidence="4 9" id="KW-0418">Kinase</keyword>
<keyword evidence="2 9" id="KW-0808">Transferase</keyword>
<feature type="binding site" evidence="9">
    <location>
        <begin position="176"/>
        <end position="179"/>
    </location>
    <ligand>
        <name>a ribonucleoside 5'-phosphate</name>
        <dbReference type="ChEBI" id="CHEBI:58043"/>
    </ligand>
</feature>
<keyword evidence="3 9" id="KW-0547">Nucleotide-binding</keyword>
<dbReference type="InterPro" id="IPR006266">
    <property type="entry name" value="UMP_CMP_kinase"/>
</dbReference>
<feature type="compositionally biased region" description="Polar residues" evidence="10">
    <location>
        <begin position="279"/>
        <end position="291"/>
    </location>
</feature>
<feature type="compositionally biased region" description="Low complexity" evidence="10">
    <location>
        <begin position="12"/>
        <end position="39"/>
    </location>
</feature>
<feature type="binding site" evidence="9">
    <location>
        <position position="231"/>
    </location>
    <ligand>
        <name>a ribonucleoside 5'-phosphate</name>
        <dbReference type="ChEBI" id="CHEBI:58043"/>
    </ligand>
</feature>
<feature type="binding site" evidence="9">
    <location>
        <begin position="87"/>
        <end position="92"/>
    </location>
    <ligand>
        <name>ATP</name>
        <dbReference type="ChEBI" id="CHEBI:30616"/>
    </ligand>
</feature>
<evidence type="ECO:0000256" key="2">
    <source>
        <dbReference type="ARBA" id="ARBA00022679"/>
    </source>
</evidence>
<comment type="subcellular location">
    <subcellularLocation>
        <location evidence="9">Cytoplasm</location>
    </subcellularLocation>
    <subcellularLocation>
        <location evidence="9">Nucleus</location>
    </subcellularLocation>
    <text evidence="9">Predominantly cytoplasmic.</text>
</comment>
<evidence type="ECO:0000256" key="9">
    <source>
        <dbReference type="HAMAP-Rule" id="MF_03172"/>
    </source>
</evidence>
<protein>
    <recommendedName>
        <fullName evidence="9">Uridylate kinase</fullName>
        <shortName evidence="9">UK</shortName>
        <ecNumber evidence="9">2.7.4.14</ecNumber>
    </recommendedName>
    <alternativeName>
        <fullName evidence="9">ATP:UMP phosphotransferase</fullName>
    </alternativeName>
    <alternativeName>
        <fullName evidence="9">Deoxycytidylate kinase</fullName>
        <shortName evidence="9">CK</shortName>
        <shortName evidence="9">dCMP kinase</shortName>
    </alternativeName>
    <alternativeName>
        <fullName evidence="9">Uridine monophosphate kinase</fullName>
        <shortName evidence="9">UMP kinase</shortName>
        <shortName evidence="9">UMPK</shortName>
    </alternativeName>
</protein>
<dbReference type="CDD" id="cd01428">
    <property type="entry name" value="ADK"/>
    <property type="match status" value="1"/>
</dbReference>
<comment type="cofactor">
    <cofactor evidence="9">
        <name>Mg(2+)</name>
        <dbReference type="ChEBI" id="CHEBI:18420"/>
    </cofactor>
    <text evidence="9">Binds 1 Mg(2+) ion per monomer.</text>
</comment>
<comment type="function">
    <text evidence="9">Catalyzes the phosphorylation of pyrimidine nucleoside monophosphates at the expense of ATP. Plays an important role in de novo pyrimidine nucleotide biosynthesis. Has preference for UMP and dUMP as phosphate acceptors, but can also use CMP, dCMP and AMP.</text>
</comment>
<dbReference type="Proteomes" id="UP001355207">
    <property type="component" value="Chromosome 8"/>
</dbReference>
<dbReference type="PANTHER" id="PTHR23359">
    <property type="entry name" value="NUCLEOTIDE KINASE"/>
    <property type="match status" value="1"/>
</dbReference>
<evidence type="ECO:0000313" key="11">
    <source>
        <dbReference type="EMBL" id="WWC91117.1"/>
    </source>
</evidence>
<comment type="subunit">
    <text evidence="9">Monomer.</text>
</comment>
<evidence type="ECO:0000256" key="10">
    <source>
        <dbReference type="SAM" id="MobiDB-lite"/>
    </source>
</evidence>
<feature type="binding site" evidence="9">
    <location>
        <position position="259"/>
    </location>
    <ligand>
        <name>ATP</name>
        <dbReference type="ChEBI" id="CHEBI:30616"/>
    </ligand>
</feature>
<feature type="binding site" evidence="9">
    <location>
        <begin position="135"/>
        <end position="137"/>
    </location>
    <ligand>
        <name>a ribonucleoside 5'-phosphate</name>
        <dbReference type="ChEBI" id="CHEBI:58043"/>
    </ligand>
</feature>
<dbReference type="PRINTS" id="PR00094">
    <property type="entry name" value="ADENYLTKNASE"/>
</dbReference>
<feature type="region of interest" description="NMPbind" evidence="9">
    <location>
        <begin position="107"/>
        <end position="137"/>
    </location>
</feature>
<feature type="binding site" evidence="9">
    <location>
        <position position="214"/>
    </location>
    <ligand>
        <name>ATP</name>
        <dbReference type="ChEBI" id="CHEBI:30616"/>
    </ligand>
</feature>
<dbReference type="GO" id="GO:0005634">
    <property type="term" value="C:nucleus"/>
    <property type="evidence" value="ECO:0007669"/>
    <property type="project" value="UniProtKB-SubCell"/>
</dbReference>
<dbReference type="InterPro" id="IPR033690">
    <property type="entry name" value="Adenylat_kinase_CS"/>
</dbReference>
<keyword evidence="5 9" id="KW-0067">ATP-binding</keyword>
<comment type="domain">
    <text evidence="9">Consists of three domains, a large central CORE domain and two small peripheral domains, NMPbind and LID, which undergo movements during catalysis. The LID domain closes over the site of phosphoryl transfer upon ATP binding. Assembling and dissambling the active center during each catalytic cycle provides an effective means to prevent ATP hydrolysis.</text>
</comment>
<reference evidence="11 12" key="1">
    <citation type="submission" date="2024-01" db="EMBL/GenBank/DDBJ databases">
        <title>Comparative genomics of Cryptococcus and Kwoniella reveals pathogenesis evolution and contrasting modes of karyotype evolution via chromosome fusion or intercentromeric recombination.</title>
        <authorList>
            <person name="Coelho M.A."/>
            <person name="David-Palma M."/>
            <person name="Shea T."/>
            <person name="Bowers K."/>
            <person name="McGinley-Smith S."/>
            <person name="Mohammad A.W."/>
            <person name="Gnirke A."/>
            <person name="Yurkov A.M."/>
            <person name="Nowrousian M."/>
            <person name="Sun S."/>
            <person name="Cuomo C.A."/>
            <person name="Heitman J."/>
        </authorList>
    </citation>
    <scope>NUCLEOTIDE SEQUENCE [LARGE SCALE GENOMIC DNA]</scope>
    <source>
        <strain evidence="11 12">CBS 6074</strain>
    </source>
</reference>
<evidence type="ECO:0000256" key="3">
    <source>
        <dbReference type="ARBA" id="ARBA00022741"/>
    </source>
</evidence>
<feature type="region of interest" description="LID" evidence="9">
    <location>
        <begin position="213"/>
        <end position="223"/>
    </location>
</feature>
<keyword evidence="6 9" id="KW-0665">Pyrimidine biosynthesis</keyword>
<feature type="region of interest" description="Disordered" evidence="10">
    <location>
        <begin position="1"/>
        <end position="61"/>
    </location>
</feature>
<dbReference type="InterPro" id="IPR027417">
    <property type="entry name" value="P-loop_NTPase"/>
</dbReference>
<keyword evidence="12" id="KW-1185">Reference proteome</keyword>
<comment type="similarity">
    <text evidence="9">Belongs to the adenylate kinase family. UMP-CMP kinase subfamily.</text>
</comment>
<feature type="binding site" evidence="9">
    <location>
        <position position="183"/>
    </location>
    <ligand>
        <name>a ribonucleoside 5'-phosphate</name>
        <dbReference type="ChEBI" id="CHEBI:58043"/>
    </ligand>
</feature>
<dbReference type="GO" id="GO:0005737">
    <property type="term" value="C:cytoplasm"/>
    <property type="evidence" value="ECO:0007669"/>
    <property type="project" value="UniProtKB-SubCell"/>
</dbReference>
<feature type="binding site" evidence="9">
    <location>
        <position position="113"/>
    </location>
    <ligand>
        <name>a ribonucleoside 5'-phosphate</name>
        <dbReference type="ChEBI" id="CHEBI:58043"/>
    </ligand>
</feature>
<dbReference type="RefSeq" id="XP_066077880.1">
    <property type="nucleotide sequence ID" value="XM_066221783.1"/>
</dbReference>
<dbReference type="InterPro" id="IPR000850">
    <property type="entry name" value="Adenylat/UMP-CMP_kin"/>
</dbReference>
<dbReference type="GO" id="GO:0019205">
    <property type="term" value="F:nucleobase-containing compound kinase activity"/>
    <property type="evidence" value="ECO:0007669"/>
    <property type="project" value="InterPro"/>
</dbReference>
<dbReference type="FunFam" id="3.40.50.300:FF:000315">
    <property type="entry name" value="Adenylate kinase 1"/>
    <property type="match status" value="1"/>
</dbReference>
<dbReference type="GO" id="GO:0016776">
    <property type="term" value="F:phosphotransferase activity, phosphate group as acceptor"/>
    <property type="evidence" value="ECO:0007669"/>
    <property type="project" value="InterPro"/>
</dbReference>
<evidence type="ECO:0000256" key="4">
    <source>
        <dbReference type="ARBA" id="ARBA00022777"/>
    </source>
</evidence>
<dbReference type="PROSITE" id="PS00113">
    <property type="entry name" value="ADENYLATE_KINASE"/>
    <property type="match status" value="1"/>
</dbReference>
<evidence type="ECO:0000256" key="7">
    <source>
        <dbReference type="ARBA" id="ARBA00023242"/>
    </source>
</evidence>
<dbReference type="EC" id="2.7.4.14" evidence="9"/>
<dbReference type="EMBL" id="CP144105">
    <property type="protein sequence ID" value="WWC91117.1"/>
    <property type="molecule type" value="Genomic_DNA"/>
</dbReference>
<dbReference type="AlphaFoldDB" id="A0AAX4K0P3"/>
<dbReference type="GO" id="GO:0006207">
    <property type="term" value="P:'de novo' pyrimidine nucleobase biosynthetic process"/>
    <property type="evidence" value="ECO:0007669"/>
    <property type="project" value="InterPro"/>
</dbReference>
<gene>
    <name evidence="11" type="ORF">L201_006058</name>
</gene>
<dbReference type="GO" id="GO:0006221">
    <property type="term" value="P:pyrimidine nucleotide biosynthetic process"/>
    <property type="evidence" value="ECO:0007669"/>
    <property type="project" value="UniProtKB-UniRule"/>
</dbReference>
<dbReference type="NCBIfam" id="TIGR01359">
    <property type="entry name" value="UMP_CMP_kin_fam"/>
    <property type="match status" value="1"/>
</dbReference>
<dbReference type="GeneID" id="91096728"/>
<dbReference type="SUPFAM" id="SSF52540">
    <property type="entry name" value="P-loop containing nucleoside triphosphate hydrolases"/>
    <property type="match status" value="1"/>
</dbReference>
<evidence type="ECO:0000256" key="5">
    <source>
        <dbReference type="ARBA" id="ARBA00022840"/>
    </source>
</evidence>
<dbReference type="Gene3D" id="3.40.50.300">
    <property type="entry name" value="P-loop containing nucleotide triphosphate hydrolases"/>
    <property type="match status" value="1"/>
</dbReference>
<evidence type="ECO:0000313" key="12">
    <source>
        <dbReference type="Proteomes" id="UP001355207"/>
    </source>
</evidence>
<organism evidence="11 12">
    <name type="scientific">Kwoniella dendrophila CBS 6074</name>
    <dbReference type="NCBI Taxonomy" id="1295534"/>
    <lineage>
        <taxon>Eukaryota</taxon>
        <taxon>Fungi</taxon>
        <taxon>Dikarya</taxon>
        <taxon>Basidiomycota</taxon>
        <taxon>Agaricomycotina</taxon>
        <taxon>Tremellomycetes</taxon>
        <taxon>Tremellales</taxon>
        <taxon>Cryptococcaceae</taxon>
        <taxon>Kwoniella</taxon>
    </lineage>
</organism>
<dbReference type="HAMAP" id="MF_00235">
    <property type="entry name" value="Adenylate_kinase_Adk"/>
    <property type="match status" value="1"/>
</dbReference>
<proteinExistence type="inferred from homology"/>
<dbReference type="Pfam" id="PF00406">
    <property type="entry name" value="ADK"/>
    <property type="match status" value="1"/>
</dbReference>
<keyword evidence="1 9" id="KW-0963">Cytoplasm</keyword>
<feature type="binding site" evidence="9">
    <location>
        <position position="220"/>
    </location>
    <ligand>
        <name>a ribonucleoside 5'-phosphate</name>
        <dbReference type="ChEBI" id="CHEBI:58043"/>
    </ligand>
</feature>
<sequence length="319" mass="34492">MTVIDSIKAVFSSSSSESTSTSTPHSNSTTTSTGPSSETLKPHPEGNAPAHPSNPDAKAVPEQAVLSDKPVFDQNKVTVIFVLGGPGAGKGTQCERLVADYGFKHLSAGDLLREERNRPGSTYGELITEYIREGKIVPQEVTIKLLENAMSSTLSSPPSSQNEAWSNGKGRFLIDGFPRKMDQALKFDESVVKSSFVLFFSTTEAILLERLLERGKTSGRDDDNKESIVKRFRTFVETSMPVVDYYRKLGKVVEIDSSPPIDVVYEKVRVEMDQRLGNLNSSSLDTTSQPQVPAASSNTTSTATRSNATGEAPILAPAV</sequence>
<feature type="region of interest" description="Disordered" evidence="10">
    <location>
        <begin position="279"/>
        <end position="319"/>
    </location>
</feature>
<feature type="compositionally biased region" description="Low complexity" evidence="10">
    <location>
        <begin position="294"/>
        <end position="309"/>
    </location>
</feature>
<dbReference type="HAMAP" id="MF_03172">
    <property type="entry name" value="Adenylate_kinase_UMP_CMP_kin"/>
    <property type="match status" value="1"/>
</dbReference>
<evidence type="ECO:0000256" key="1">
    <source>
        <dbReference type="ARBA" id="ARBA00022490"/>
    </source>
</evidence>
<name>A0AAX4K0P3_9TREE</name>
<comment type="catalytic activity">
    <reaction evidence="8 9">
        <text>UMP + ATP = UDP + ADP</text>
        <dbReference type="Rhea" id="RHEA:24400"/>
        <dbReference type="ChEBI" id="CHEBI:30616"/>
        <dbReference type="ChEBI" id="CHEBI:57865"/>
        <dbReference type="ChEBI" id="CHEBI:58223"/>
        <dbReference type="ChEBI" id="CHEBI:456216"/>
        <dbReference type="EC" id="2.7.4.14"/>
    </reaction>
</comment>